<dbReference type="EMBL" id="JACSDY010000018">
    <property type="protein sequence ID" value="KAF7399859.1"/>
    <property type="molecule type" value="Genomic_DNA"/>
</dbReference>
<comment type="caution">
    <text evidence="1">The sequence shown here is derived from an EMBL/GenBank/DDBJ whole genome shotgun (WGS) entry which is preliminary data.</text>
</comment>
<proteinExistence type="predicted"/>
<evidence type="ECO:0000313" key="1">
    <source>
        <dbReference type="EMBL" id="KAF7399859.1"/>
    </source>
</evidence>
<dbReference type="AlphaFoldDB" id="A0A834N9I1"/>
<dbReference type="Proteomes" id="UP000600918">
    <property type="component" value="Unassembled WGS sequence"/>
</dbReference>
<keyword evidence="2" id="KW-1185">Reference proteome</keyword>
<organism evidence="1 2">
    <name type="scientific">Vespula pensylvanica</name>
    <name type="common">Western yellow jacket</name>
    <name type="synonym">Wasp</name>
    <dbReference type="NCBI Taxonomy" id="30213"/>
    <lineage>
        <taxon>Eukaryota</taxon>
        <taxon>Metazoa</taxon>
        <taxon>Ecdysozoa</taxon>
        <taxon>Arthropoda</taxon>
        <taxon>Hexapoda</taxon>
        <taxon>Insecta</taxon>
        <taxon>Pterygota</taxon>
        <taxon>Neoptera</taxon>
        <taxon>Endopterygota</taxon>
        <taxon>Hymenoptera</taxon>
        <taxon>Apocrita</taxon>
        <taxon>Aculeata</taxon>
        <taxon>Vespoidea</taxon>
        <taxon>Vespidae</taxon>
        <taxon>Vespinae</taxon>
        <taxon>Vespula</taxon>
    </lineage>
</organism>
<accession>A0A834N9I1</accession>
<gene>
    <name evidence="1" type="ORF">H0235_015596</name>
</gene>
<reference evidence="1" key="1">
    <citation type="journal article" date="2020" name="G3 (Bethesda)">
        <title>High-Quality Assemblies for Three Invasive Social Wasps from the &lt;i&gt;Vespula&lt;/i&gt; Genus.</title>
        <authorList>
            <person name="Harrop T.W.R."/>
            <person name="Guhlin J."/>
            <person name="McLaughlin G.M."/>
            <person name="Permina E."/>
            <person name="Stockwell P."/>
            <person name="Gilligan J."/>
            <person name="Le Lec M.F."/>
            <person name="Gruber M.A.M."/>
            <person name="Quinn O."/>
            <person name="Lovegrove M."/>
            <person name="Duncan E.J."/>
            <person name="Remnant E.J."/>
            <person name="Van Eeckhoven J."/>
            <person name="Graham B."/>
            <person name="Knapp R.A."/>
            <person name="Langford K.W."/>
            <person name="Kronenberg Z."/>
            <person name="Press M.O."/>
            <person name="Eacker S.M."/>
            <person name="Wilson-Rankin E.E."/>
            <person name="Purcell J."/>
            <person name="Lester P.J."/>
            <person name="Dearden P.K."/>
        </authorList>
    </citation>
    <scope>NUCLEOTIDE SEQUENCE</scope>
    <source>
        <strain evidence="1">Volc-1</strain>
    </source>
</reference>
<protein>
    <submittedName>
        <fullName evidence="1">Uncharacterized protein</fullName>
    </submittedName>
</protein>
<sequence length="66" mass="7627">MIRNIVKMTSTTTNAKRRMNAVVEEGQGPRPHRKRYFQVVHEPPASSSSELSWLPDWSESFAFHLV</sequence>
<name>A0A834N9I1_VESPE</name>
<evidence type="ECO:0000313" key="2">
    <source>
        <dbReference type="Proteomes" id="UP000600918"/>
    </source>
</evidence>